<dbReference type="Pfam" id="PF00856">
    <property type="entry name" value="SET"/>
    <property type="match status" value="1"/>
</dbReference>
<protein>
    <submittedName>
        <fullName evidence="2">Histone lysine methyltransferase set7</fullName>
    </submittedName>
</protein>
<dbReference type="GO" id="GO:0032259">
    <property type="term" value="P:methylation"/>
    <property type="evidence" value="ECO:0007669"/>
    <property type="project" value="UniProtKB-KW"/>
</dbReference>
<evidence type="ECO:0000313" key="2">
    <source>
        <dbReference type="EMBL" id="RMZ66169.1"/>
    </source>
</evidence>
<dbReference type="SMART" id="SM00317">
    <property type="entry name" value="SET"/>
    <property type="match status" value="1"/>
</dbReference>
<dbReference type="EMBL" id="KE747806">
    <property type="protein sequence ID" value="RMZ66169.1"/>
    <property type="molecule type" value="Genomic_DNA"/>
</dbReference>
<proteinExistence type="predicted"/>
<dbReference type="PROSITE" id="PS50280">
    <property type="entry name" value="SET"/>
    <property type="match status" value="1"/>
</dbReference>
<dbReference type="OrthoDB" id="3180714at2759"/>
<dbReference type="GO" id="GO:0008168">
    <property type="term" value="F:methyltransferase activity"/>
    <property type="evidence" value="ECO:0007669"/>
    <property type="project" value="UniProtKB-KW"/>
</dbReference>
<accession>A0A3M7LVC1</accession>
<keyword evidence="2" id="KW-0489">Methyltransferase</keyword>
<organism evidence="2 3">
    <name type="scientific">Pyrenophora seminiperda CCB06</name>
    <dbReference type="NCBI Taxonomy" id="1302712"/>
    <lineage>
        <taxon>Eukaryota</taxon>
        <taxon>Fungi</taxon>
        <taxon>Dikarya</taxon>
        <taxon>Ascomycota</taxon>
        <taxon>Pezizomycotina</taxon>
        <taxon>Dothideomycetes</taxon>
        <taxon>Pleosporomycetidae</taxon>
        <taxon>Pleosporales</taxon>
        <taxon>Pleosporineae</taxon>
        <taxon>Pleosporaceae</taxon>
        <taxon>Pyrenophora</taxon>
    </lineage>
</organism>
<dbReference type="Proteomes" id="UP000265663">
    <property type="component" value="Unassembled WGS sequence"/>
</dbReference>
<gene>
    <name evidence="2" type="ORF">GMOD_00005246</name>
</gene>
<dbReference type="CDD" id="cd10540">
    <property type="entry name" value="SET_SpSet7-like"/>
    <property type="match status" value="1"/>
</dbReference>
<keyword evidence="2" id="KW-0808">Transferase</keyword>
<feature type="domain" description="SET" evidence="1">
    <location>
        <begin position="44"/>
        <end position="161"/>
    </location>
</feature>
<dbReference type="InterPro" id="IPR001214">
    <property type="entry name" value="SET_dom"/>
</dbReference>
<keyword evidence="3" id="KW-1185">Reference proteome</keyword>
<dbReference type="InterPro" id="IPR046341">
    <property type="entry name" value="SET_dom_sf"/>
</dbReference>
<name>A0A3M7LVC1_9PLEO</name>
<evidence type="ECO:0000313" key="3">
    <source>
        <dbReference type="Proteomes" id="UP000265663"/>
    </source>
</evidence>
<evidence type="ECO:0000259" key="1">
    <source>
        <dbReference type="PROSITE" id="PS50280"/>
    </source>
</evidence>
<sequence length="190" mass="21529">MQVADTLYLQQILLTHLAYKGTTRLLRIMHDPPGHGHVKLQRCPDLVIKSDTPKGRGVFATSNIGAGTIIDICPVLVLGIEENKEHIEKTSLYHYTYNWPIRGTDGINQTAQAVIFGLGSMFNHSTQEQNVGWMRDLERQTVTYQAVRDIREGEELCISYGSNLTFKDADPVPPTPPEEELEQFRMMEPY</sequence>
<dbReference type="AlphaFoldDB" id="A0A3M7LVC1"/>
<dbReference type="Gene3D" id="2.170.270.10">
    <property type="entry name" value="SET domain"/>
    <property type="match status" value="1"/>
</dbReference>
<dbReference type="SUPFAM" id="SSF82199">
    <property type="entry name" value="SET domain"/>
    <property type="match status" value="1"/>
</dbReference>
<reference evidence="2 3" key="1">
    <citation type="journal article" date="2014" name="PLoS ONE">
        <title>De novo Genome Assembly of the Fungal Plant Pathogen Pyrenophora semeniperda.</title>
        <authorList>
            <person name="Soliai M.M."/>
            <person name="Meyer S.E."/>
            <person name="Udall J.A."/>
            <person name="Elzinga D.E."/>
            <person name="Hermansen R.A."/>
            <person name="Bodily P.M."/>
            <person name="Hart A.A."/>
            <person name="Coleman C.E."/>
        </authorList>
    </citation>
    <scope>NUCLEOTIDE SEQUENCE [LARGE SCALE GENOMIC DNA]</scope>
    <source>
        <strain evidence="2 3">CCB06</strain>
        <tissue evidence="2">Mycelium</tissue>
    </source>
</reference>